<organism evidence="1 2">
    <name type="scientific">Erythranthe guttata</name>
    <name type="common">Yellow monkey flower</name>
    <name type="synonym">Mimulus guttatus</name>
    <dbReference type="NCBI Taxonomy" id="4155"/>
    <lineage>
        <taxon>Eukaryota</taxon>
        <taxon>Viridiplantae</taxon>
        <taxon>Streptophyta</taxon>
        <taxon>Embryophyta</taxon>
        <taxon>Tracheophyta</taxon>
        <taxon>Spermatophyta</taxon>
        <taxon>Magnoliopsida</taxon>
        <taxon>eudicotyledons</taxon>
        <taxon>Gunneridae</taxon>
        <taxon>Pentapetalae</taxon>
        <taxon>asterids</taxon>
        <taxon>lamiids</taxon>
        <taxon>Lamiales</taxon>
        <taxon>Phrymaceae</taxon>
        <taxon>Erythranthe</taxon>
    </lineage>
</organism>
<keyword evidence="2" id="KW-1185">Reference proteome</keyword>
<proteinExistence type="predicted"/>
<dbReference type="Proteomes" id="UP000030748">
    <property type="component" value="Unassembled WGS sequence"/>
</dbReference>
<name>A0A022RDD2_ERYGU</name>
<protein>
    <submittedName>
        <fullName evidence="1">Uncharacterized protein</fullName>
    </submittedName>
</protein>
<dbReference type="AlphaFoldDB" id="A0A022RDD2"/>
<sequence length="30" mass="3556">TREYRQRVALPNLEPKWEGGWAAPVERSCR</sequence>
<evidence type="ECO:0000313" key="1">
    <source>
        <dbReference type="EMBL" id="EYU37738.1"/>
    </source>
</evidence>
<dbReference type="EMBL" id="KI630513">
    <property type="protein sequence ID" value="EYU37738.1"/>
    <property type="molecule type" value="Genomic_DNA"/>
</dbReference>
<gene>
    <name evidence="1" type="ORF">MIMGU_mgv11b0163501mg</name>
</gene>
<reference evidence="1 2" key="1">
    <citation type="journal article" date="2013" name="Proc. Natl. Acad. Sci. U.S.A.">
        <title>Fine-scale variation in meiotic recombination in Mimulus inferred from population shotgun sequencing.</title>
        <authorList>
            <person name="Hellsten U."/>
            <person name="Wright K.M."/>
            <person name="Jenkins J."/>
            <person name="Shu S."/>
            <person name="Yuan Y."/>
            <person name="Wessler S.R."/>
            <person name="Schmutz J."/>
            <person name="Willis J.H."/>
            <person name="Rokhsar D.S."/>
        </authorList>
    </citation>
    <scope>NUCLEOTIDE SEQUENCE [LARGE SCALE GENOMIC DNA]</scope>
    <source>
        <strain evidence="2">cv. DUN x IM62</strain>
    </source>
</reference>
<evidence type="ECO:0000313" key="2">
    <source>
        <dbReference type="Proteomes" id="UP000030748"/>
    </source>
</evidence>
<feature type="non-terminal residue" evidence="1">
    <location>
        <position position="1"/>
    </location>
</feature>
<accession>A0A022RDD2</accession>